<feature type="transmembrane region" description="Helical" evidence="1">
    <location>
        <begin position="563"/>
        <end position="594"/>
    </location>
</feature>
<evidence type="ECO:0008006" key="4">
    <source>
        <dbReference type="Google" id="ProtNLM"/>
    </source>
</evidence>
<proteinExistence type="predicted"/>
<keyword evidence="1" id="KW-0812">Transmembrane</keyword>
<evidence type="ECO:0000313" key="3">
    <source>
        <dbReference type="Proteomes" id="UP000809243"/>
    </source>
</evidence>
<sequence>MNSGKILLISLVLVLLSTSALASIAIIPSFKQASMSRNDSIGMAFQLKNQGYGRACIELEADEDTYFETSLSIQDICLNEAEATSFTLTVRTNNAPRGLHTGGIYAESDGGNATAFFSVLVSEEPEIELVAHSNDICLGEDETINVLVRNNSDEYKEVELQAENEMLLPYFKPSSFTLVPFQEKYVELKLHPSPYSAEGSHDVSMYAITDEETAKKSLKVDVVECGNEEKAGFTVRLTSSCKTVEKGKEEKIYFTVENMKDEEQKLYFSAGNDLDARMQASSAWLEANEKRTFYFAVNIPEEATVKDYNVTLHAWNSDYSVEKSTCIRPRKMHSTEVSVEENNLEVKSCGSAVFTALLENLGDYSEKFEMELDNGYDEIEAELSEDELTLEKHSKRQIFVNVSALPEAEEKQYEIELEVKTDDETFRKKLRFRVVEEEEEPEPQEMLEITGYSSSLRIDENSSKALLVSIRNNSKEEISGIQARLLSLPTGITAVSVASQHLLPGEEKQLEIMLKAAPGTAGTYSILLQAASQEYTQSETVQLTVAEAEEEQEEEQQSKLQGLIGLFATGGSALLGLAALVILITAVVLIARAVRTPNTNTKKEAWMRG</sequence>
<reference evidence="2" key="1">
    <citation type="submission" date="2021-01" db="EMBL/GenBank/DDBJ databases">
        <title>Active Sulfur Cycling in an Early Earth Analoge.</title>
        <authorList>
            <person name="Hahn C.R."/>
            <person name="Youssef N.H."/>
            <person name="Elshahed M."/>
        </authorList>
    </citation>
    <scope>NUCLEOTIDE SEQUENCE</scope>
    <source>
        <strain evidence="2">Zod_Metabat.1151</strain>
    </source>
</reference>
<keyword evidence="1" id="KW-1133">Transmembrane helix</keyword>
<dbReference type="Proteomes" id="UP000809243">
    <property type="component" value="Unassembled WGS sequence"/>
</dbReference>
<organism evidence="2 3">
    <name type="scientific">Candidatus Iainarchaeum sp</name>
    <dbReference type="NCBI Taxonomy" id="3101447"/>
    <lineage>
        <taxon>Archaea</taxon>
        <taxon>Candidatus Iainarchaeota</taxon>
        <taxon>Candidatus Iainarchaeia</taxon>
        <taxon>Candidatus Iainarchaeales</taxon>
        <taxon>Candidatus Iainarchaeaceae</taxon>
        <taxon>Candidatus Iainarchaeum</taxon>
    </lineage>
</organism>
<protein>
    <recommendedName>
        <fullName evidence="4">Alpha-galactosidase NEW3 domain-containing protein</fullName>
    </recommendedName>
</protein>
<evidence type="ECO:0000313" key="2">
    <source>
        <dbReference type="EMBL" id="MBN2067025.1"/>
    </source>
</evidence>
<dbReference type="PANTHER" id="PTHR39198:SF1">
    <property type="entry name" value="ALPHA-GALACTOSIDASE NEW3 DOMAIN-CONTAINING PROTEIN"/>
    <property type="match status" value="1"/>
</dbReference>
<name>A0A939C9T7_9ARCH</name>
<dbReference type="EMBL" id="JAFGDB010000016">
    <property type="protein sequence ID" value="MBN2067025.1"/>
    <property type="molecule type" value="Genomic_DNA"/>
</dbReference>
<comment type="caution">
    <text evidence="2">The sequence shown here is derived from an EMBL/GenBank/DDBJ whole genome shotgun (WGS) entry which is preliminary data.</text>
</comment>
<accession>A0A939C9T7</accession>
<dbReference type="PANTHER" id="PTHR39198">
    <property type="entry name" value="HYPOTHETICAL MEMBRANE PROTEIN, CONSERVED"/>
    <property type="match status" value="1"/>
</dbReference>
<evidence type="ECO:0000256" key="1">
    <source>
        <dbReference type="SAM" id="Phobius"/>
    </source>
</evidence>
<gene>
    <name evidence="2" type="ORF">JW744_01000</name>
</gene>
<dbReference type="AlphaFoldDB" id="A0A939C9T7"/>
<keyword evidence="1" id="KW-0472">Membrane</keyword>